<evidence type="ECO:0000313" key="8">
    <source>
        <dbReference type="WBParaSite" id="Hba_00716"/>
    </source>
</evidence>
<evidence type="ECO:0000256" key="4">
    <source>
        <dbReference type="ARBA" id="ARBA00023136"/>
    </source>
</evidence>
<feature type="transmembrane region" description="Helical" evidence="5">
    <location>
        <begin position="36"/>
        <end position="58"/>
    </location>
</feature>
<dbReference type="WBParaSite" id="Hba_00716">
    <property type="protein sequence ID" value="Hba_00716"/>
    <property type="gene ID" value="Hba_00716"/>
</dbReference>
<keyword evidence="4 5" id="KW-0472">Membrane</keyword>
<evidence type="ECO:0000259" key="6">
    <source>
        <dbReference type="Pfam" id="PF00520"/>
    </source>
</evidence>
<dbReference type="GO" id="GO:0032230">
    <property type="term" value="P:positive regulation of synaptic transmission, GABAergic"/>
    <property type="evidence" value="ECO:0007669"/>
    <property type="project" value="TreeGrafter"/>
</dbReference>
<dbReference type="InterPro" id="IPR028823">
    <property type="entry name" value="NALCN"/>
</dbReference>
<dbReference type="GO" id="GO:0005261">
    <property type="term" value="F:monoatomic cation channel activity"/>
    <property type="evidence" value="ECO:0007669"/>
    <property type="project" value="InterPro"/>
</dbReference>
<dbReference type="GO" id="GO:0032224">
    <property type="term" value="P:positive regulation of synaptic transmission, cholinergic"/>
    <property type="evidence" value="ECO:0007669"/>
    <property type="project" value="TreeGrafter"/>
</dbReference>
<dbReference type="AlphaFoldDB" id="A0A1I7W7V1"/>
<organism evidence="7 8">
    <name type="scientific">Heterorhabditis bacteriophora</name>
    <name type="common">Entomopathogenic nematode worm</name>
    <dbReference type="NCBI Taxonomy" id="37862"/>
    <lineage>
        <taxon>Eukaryota</taxon>
        <taxon>Metazoa</taxon>
        <taxon>Ecdysozoa</taxon>
        <taxon>Nematoda</taxon>
        <taxon>Chromadorea</taxon>
        <taxon>Rhabditida</taxon>
        <taxon>Rhabditina</taxon>
        <taxon>Rhabditomorpha</taxon>
        <taxon>Strongyloidea</taxon>
        <taxon>Heterorhabditidae</taxon>
        <taxon>Heterorhabditis</taxon>
    </lineage>
</organism>
<dbReference type="GO" id="GO:0005886">
    <property type="term" value="C:plasma membrane"/>
    <property type="evidence" value="ECO:0007669"/>
    <property type="project" value="TreeGrafter"/>
</dbReference>
<feature type="domain" description="Ion transport" evidence="6">
    <location>
        <begin position="1"/>
        <end position="63"/>
    </location>
</feature>
<dbReference type="InterPro" id="IPR005821">
    <property type="entry name" value="Ion_trans_dom"/>
</dbReference>
<dbReference type="Proteomes" id="UP000095283">
    <property type="component" value="Unplaced"/>
</dbReference>
<accession>A0A1I7W7V1</accession>
<evidence type="ECO:0000256" key="1">
    <source>
        <dbReference type="ARBA" id="ARBA00004141"/>
    </source>
</evidence>
<evidence type="ECO:0000313" key="7">
    <source>
        <dbReference type="Proteomes" id="UP000095283"/>
    </source>
</evidence>
<evidence type="ECO:0000256" key="2">
    <source>
        <dbReference type="ARBA" id="ARBA00022692"/>
    </source>
</evidence>
<protein>
    <submittedName>
        <fullName evidence="8">Ion_trans domain-containing protein</fullName>
    </submittedName>
</protein>
<proteinExistence type="predicted"/>
<name>A0A1I7W7V1_HETBA</name>
<keyword evidence="2 5" id="KW-0812">Transmembrane</keyword>
<dbReference type="Gene3D" id="1.10.287.70">
    <property type="match status" value="1"/>
</dbReference>
<comment type="subcellular location">
    <subcellularLocation>
        <location evidence="1">Membrane</location>
        <topology evidence="1">Multi-pass membrane protein</topology>
    </subcellularLocation>
</comment>
<evidence type="ECO:0000256" key="5">
    <source>
        <dbReference type="SAM" id="Phobius"/>
    </source>
</evidence>
<keyword evidence="3 5" id="KW-1133">Transmembrane helix</keyword>
<reference evidence="8" key="1">
    <citation type="submission" date="2016-11" db="UniProtKB">
        <authorList>
            <consortium name="WormBaseParasite"/>
        </authorList>
    </citation>
    <scope>IDENTIFICATION</scope>
</reference>
<sequence>MSMFQIITQEGWTDFVVEVLRATDDKIVPFVATYFVAYHLFVTLIVLSLFVAVILDNLEMDEELKKVKQLKAREAVCKQFHPFINCYLIYIINSTTSMRTTLPWRLRVFEKFPTRPQMVSMRRQALFNYWTKDIKYIIYYFHVLIIRHLGLVDSEFPMPKVRDSFTHQFAMENNDTEMVEPDQVTLMARCLSPKSLETAAGKVDSCFGSMSEC</sequence>
<dbReference type="PANTHER" id="PTHR46141">
    <property type="entry name" value="SODIUM LEAK CHANNEL NON-SELECTIVE PROTEIN"/>
    <property type="match status" value="1"/>
</dbReference>
<dbReference type="PANTHER" id="PTHR46141:SF2">
    <property type="entry name" value="ION TRANSPORT DOMAIN-CONTAINING PROTEIN"/>
    <property type="match status" value="1"/>
</dbReference>
<dbReference type="Pfam" id="PF00520">
    <property type="entry name" value="Ion_trans"/>
    <property type="match status" value="1"/>
</dbReference>
<evidence type="ECO:0000256" key="3">
    <source>
        <dbReference type="ARBA" id="ARBA00022989"/>
    </source>
</evidence>
<keyword evidence="7" id="KW-1185">Reference proteome</keyword>